<evidence type="ECO:0000313" key="8">
    <source>
        <dbReference type="Proteomes" id="UP000178082"/>
    </source>
</evidence>
<dbReference type="InterPro" id="IPR036764">
    <property type="entry name" value="Peptidase_Prp_sf"/>
</dbReference>
<dbReference type="GO" id="GO:0006508">
    <property type="term" value="P:proteolysis"/>
    <property type="evidence" value="ECO:0007669"/>
    <property type="project" value="UniProtKB-KW"/>
</dbReference>
<dbReference type="SUPFAM" id="SSF118010">
    <property type="entry name" value="TM1457-like"/>
    <property type="match status" value="1"/>
</dbReference>
<dbReference type="GO" id="GO:0008234">
    <property type="term" value="F:cysteine-type peptidase activity"/>
    <property type="evidence" value="ECO:0007669"/>
    <property type="project" value="UniProtKB-KW"/>
</dbReference>
<dbReference type="PANTHER" id="PTHR39178:SF1">
    <property type="entry name" value="RIBOSOMAL-PROCESSING CYSTEINE PROTEASE PRP"/>
    <property type="match status" value="1"/>
</dbReference>
<dbReference type="STRING" id="1817883.A3G31_07455"/>
<evidence type="ECO:0000256" key="4">
    <source>
        <dbReference type="ARBA" id="ARBA00022807"/>
    </source>
</evidence>
<dbReference type="EMBL" id="MGDI01000025">
    <property type="protein sequence ID" value="OGL53525.1"/>
    <property type="molecule type" value="Genomic_DNA"/>
</dbReference>
<evidence type="ECO:0000313" key="7">
    <source>
        <dbReference type="EMBL" id="OGL53525.1"/>
    </source>
</evidence>
<keyword evidence="4" id="KW-0788">Thiol protease</keyword>
<dbReference type="InterPro" id="IPR007422">
    <property type="entry name" value="Peptidase_Prp"/>
</dbReference>
<keyword evidence="2" id="KW-0645">Protease</keyword>
<evidence type="ECO:0000256" key="1">
    <source>
        <dbReference type="ARBA" id="ARBA00022517"/>
    </source>
</evidence>
<dbReference type="Proteomes" id="UP000178082">
    <property type="component" value="Unassembled WGS sequence"/>
</dbReference>
<dbReference type="CDD" id="cd16332">
    <property type="entry name" value="Prp-like"/>
    <property type="match status" value="1"/>
</dbReference>
<dbReference type="AlphaFoldDB" id="A0A1F7SIC6"/>
<reference evidence="7 8" key="1">
    <citation type="journal article" date="2016" name="Nat. Commun.">
        <title>Thousands of microbial genomes shed light on interconnected biogeochemical processes in an aquifer system.</title>
        <authorList>
            <person name="Anantharaman K."/>
            <person name="Brown C.T."/>
            <person name="Hug L.A."/>
            <person name="Sharon I."/>
            <person name="Castelle C.J."/>
            <person name="Probst A.J."/>
            <person name="Thomas B.C."/>
            <person name="Singh A."/>
            <person name="Wilkins M.J."/>
            <person name="Karaoz U."/>
            <person name="Brodie E.L."/>
            <person name="Williams K.H."/>
            <person name="Hubbard S.S."/>
            <person name="Banfield J.F."/>
        </authorList>
    </citation>
    <scope>NUCLEOTIDE SEQUENCE [LARGE SCALE GENOMIC DNA]</scope>
</reference>
<accession>A0A1F7SIC6</accession>
<name>A0A1F7SIC6_9BACT</name>
<dbReference type="Gene3D" id="3.30.70.1490">
    <property type="entry name" value="Cysteine protease Prp"/>
    <property type="match status" value="1"/>
</dbReference>
<gene>
    <name evidence="7" type="ORF">A3G31_07455</name>
</gene>
<comment type="similarity">
    <text evidence="5">Belongs to the Prp family.</text>
</comment>
<evidence type="ECO:0000256" key="5">
    <source>
        <dbReference type="ARBA" id="ARBA00044503"/>
    </source>
</evidence>
<organism evidence="7 8">
    <name type="scientific">Candidatus Schekmanbacteria bacterium RIFCSPLOWO2_12_FULL_38_15</name>
    <dbReference type="NCBI Taxonomy" id="1817883"/>
    <lineage>
        <taxon>Bacteria</taxon>
        <taxon>Candidatus Schekmaniibacteriota</taxon>
    </lineage>
</organism>
<dbReference type="Pfam" id="PF04327">
    <property type="entry name" value="Peptidase_Prp"/>
    <property type="match status" value="1"/>
</dbReference>
<proteinExistence type="inferred from homology"/>
<protein>
    <recommendedName>
        <fullName evidence="6">Ribosomal processing cysteine protease Prp</fullName>
    </recommendedName>
</protein>
<keyword evidence="1" id="KW-0690">Ribosome biogenesis</keyword>
<dbReference type="GO" id="GO:0042254">
    <property type="term" value="P:ribosome biogenesis"/>
    <property type="evidence" value="ECO:0007669"/>
    <property type="project" value="UniProtKB-KW"/>
</dbReference>
<comment type="caution">
    <text evidence="7">The sequence shown here is derived from an EMBL/GenBank/DDBJ whole genome shotgun (WGS) entry which is preliminary data.</text>
</comment>
<dbReference type="PANTHER" id="PTHR39178">
    <property type="entry name" value="HYPOTHETICAL RIBOSOME-ASSOCIATED PROTEIN"/>
    <property type="match status" value="1"/>
</dbReference>
<keyword evidence="3" id="KW-0378">Hydrolase</keyword>
<evidence type="ECO:0000256" key="2">
    <source>
        <dbReference type="ARBA" id="ARBA00022670"/>
    </source>
</evidence>
<sequence>MNVTIYKNKDGITYGFTVTGHSRYSQKGLDIVCAGVTILVYNAVNSLERFTNDRVEKEIIENGYAKCILPDLKNGKGSKEAIVLLKSTEASMRDIEYSYGSQYVKVTVIKE</sequence>
<evidence type="ECO:0000256" key="6">
    <source>
        <dbReference type="ARBA" id="ARBA00044538"/>
    </source>
</evidence>
<evidence type="ECO:0000256" key="3">
    <source>
        <dbReference type="ARBA" id="ARBA00022801"/>
    </source>
</evidence>